<evidence type="ECO:0000313" key="3">
    <source>
        <dbReference type="Proteomes" id="UP000029121"/>
    </source>
</evidence>
<dbReference type="InterPro" id="IPR019007">
    <property type="entry name" value="Wbp11/ELF5/Saf1_N"/>
</dbReference>
<protein>
    <recommendedName>
        <fullName evidence="1">Wbp11/ELF5/Saf1 N-terminal domain-containing protein</fullName>
    </recommendedName>
</protein>
<sequence>MKTTKEGKAMMIPTETDAFHKEQRNKELKRNKLERKVREVGILKKGPKQINLEQIRKLDKSTCLHILQENKAERGTPVAKQLTRAEKDAIFRSVVPIQKGRRFGVGSIPFDEEVGQSSYKKTSEDLSRQFSEIKEQIKELKNQLKEVAFWCNKMAQLYPNLVPPS</sequence>
<proteinExistence type="predicted"/>
<accession>R0H6D8</accession>
<name>R0H6D8_9BRAS</name>
<dbReference type="AlphaFoldDB" id="R0H6D8"/>
<gene>
    <name evidence="2" type="ORF">CARUB_v10018144mg</name>
</gene>
<dbReference type="GO" id="GO:0006396">
    <property type="term" value="P:RNA processing"/>
    <property type="evidence" value="ECO:0007669"/>
    <property type="project" value="InterPro"/>
</dbReference>
<dbReference type="EMBL" id="KB870809">
    <property type="protein sequence ID" value="EOA24854.1"/>
    <property type="molecule type" value="Genomic_DNA"/>
</dbReference>
<evidence type="ECO:0000259" key="1">
    <source>
        <dbReference type="Pfam" id="PF09429"/>
    </source>
</evidence>
<dbReference type="STRING" id="81985.R0H6D8"/>
<feature type="domain" description="Wbp11/ELF5/Saf1 N-terminal" evidence="1">
    <location>
        <begin position="16"/>
        <end position="75"/>
    </location>
</feature>
<organism evidence="2 3">
    <name type="scientific">Capsella rubella</name>
    <dbReference type="NCBI Taxonomy" id="81985"/>
    <lineage>
        <taxon>Eukaryota</taxon>
        <taxon>Viridiplantae</taxon>
        <taxon>Streptophyta</taxon>
        <taxon>Embryophyta</taxon>
        <taxon>Tracheophyta</taxon>
        <taxon>Spermatophyta</taxon>
        <taxon>Magnoliopsida</taxon>
        <taxon>eudicotyledons</taxon>
        <taxon>Gunneridae</taxon>
        <taxon>Pentapetalae</taxon>
        <taxon>rosids</taxon>
        <taxon>malvids</taxon>
        <taxon>Brassicales</taxon>
        <taxon>Brassicaceae</taxon>
        <taxon>Camelineae</taxon>
        <taxon>Capsella</taxon>
    </lineage>
</organism>
<evidence type="ECO:0000313" key="2">
    <source>
        <dbReference type="EMBL" id="EOA24854.1"/>
    </source>
</evidence>
<dbReference type="Pfam" id="PF09429">
    <property type="entry name" value="Wbp11"/>
    <property type="match status" value="1"/>
</dbReference>
<dbReference type="Proteomes" id="UP000029121">
    <property type="component" value="Unassembled WGS sequence"/>
</dbReference>
<dbReference type="eggNOG" id="KOG4672">
    <property type="taxonomic scope" value="Eukaryota"/>
</dbReference>
<reference evidence="3" key="1">
    <citation type="journal article" date="2013" name="Nat. Genet.">
        <title>The Capsella rubella genome and the genomic consequences of rapid mating system evolution.</title>
        <authorList>
            <person name="Slotte T."/>
            <person name="Hazzouri K.M."/>
            <person name="Agren J.A."/>
            <person name="Koenig D."/>
            <person name="Maumus F."/>
            <person name="Guo Y.L."/>
            <person name="Steige K."/>
            <person name="Platts A.E."/>
            <person name="Escobar J.S."/>
            <person name="Newman L.K."/>
            <person name="Wang W."/>
            <person name="Mandakova T."/>
            <person name="Vello E."/>
            <person name="Smith L.M."/>
            <person name="Henz S.R."/>
            <person name="Steffen J."/>
            <person name="Takuno S."/>
            <person name="Brandvain Y."/>
            <person name="Coop G."/>
            <person name="Andolfatto P."/>
            <person name="Hu T.T."/>
            <person name="Blanchette M."/>
            <person name="Clark R.M."/>
            <person name="Quesneville H."/>
            <person name="Nordborg M."/>
            <person name="Gaut B.S."/>
            <person name="Lysak M.A."/>
            <person name="Jenkins J."/>
            <person name="Grimwood J."/>
            <person name="Chapman J."/>
            <person name="Prochnik S."/>
            <person name="Shu S."/>
            <person name="Rokhsar D."/>
            <person name="Schmutz J."/>
            <person name="Weigel D."/>
            <person name="Wright S.I."/>
        </authorList>
    </citation>
    <scope>NUCLEOTIDE SEQUENCE [LARGE SCALE GENOMIC DNA]</scope>
    <source>
        <strain evidence="3">cv. Monte Gargano</strain>
    </source>
</reference>
<keyword evidence="3" id="KW-1185">Reference proteome</keyword>